<gene>
    <name evidence="1" type="ORF">DFH07DRAFT_712996</name>
</gene>
<reference evidence="1" key="1">
    <citation type="submission" date="2023-03" db="EMBL/GenBank/DDBJ databases">
        <title>Massive genome expansion in bonnet fungi (Mycena s.s.) driven by repeated elements and novel gene families across ecological guilds.</title>
        <authorList>
            <consortium name="Lawrence Berkeley National Laboratory"/>
            <person name="Harder C.B."/>
            <person name="Miyauchi S."/>
            <person name="Viragh M."/>
            <person name="Kuo A."/>
            <person name="Thoen E."/>
            <person name="Andreopoulos B."/>
            <person name="Lu D."/>
            <person name="Skrede I."/>
            <person name="Drula E."/>
            <person name="Henrissat B."/>
            <person name="Morin E."/>
            <person name="Kohler A."/>
            <person name="Barry K."/>
            <person name="LaButti K."/>
            <person name="Morin E."/>
            <person name="Salamov A."/>
            <person name="Lipzen A."/>
            <person name="Mereny Z."/>
            <person name="Hegedus B."/>
            <person name="Baldrian P."/>
            <person name="Stursova M."/>
            <person name="Weitz H."/>
            <person name="Taylor A."/>
            <person name="Grigoriev I.V."/>
            <person name="Nagy L.G."/>
            <person name="Martin F."/>
            <person name="Kauserud H."/>
        </authorList>
    </citation>
    <scope>NUCLEOTIDE SEQUENCE</scope>
    <source>
        <strain evidence="1">CBHHK188m</strain>
    </source>
</reference>
<protein>
    <submittedName>
        <fullName evidence="1">Uncharacterized protein</fullName>
    </submittedName>
</protein>
<feature type="non-terminal residue" evidence="1">
    <location>
        <position position="208"/>
    </location>
</feature>
<name>A0AAD7JSS4_9AGAR</name>
<organism evidence="1 2">
    <name type="scientific">Mycena maculata</name>
    <dbReference type="NCBI Taxonomy" id="230809"/>
    <lineage>
        <taxon>Eukaryota</taxon>
        <taxon>Fungi</taxon>
        <taxon>Dikarya</taxon>
        <taxon>Basidiomycota</taxon>
        <taxon>Agaricomycotina</taxon>
        <taxon>Agaricomycetes</taxon>
        <taxon>Agaricomycetidae</taxon>
        <taxon>Agaricales</taxon>
        <taxon>Marasmiineae</taxon>
        <taxon>Mycenaceae</taxon>
        <taxon>Mycena</taxon>
    </lineage>
</organism>
<sequence length="208" mass="24090">PLFSLFSAEVRQIIFAHALVEYDDLSRPYNKHESYYSADFKFAGKITLDLLLTCRQIYLEARLFPILVNDHIFWQGGAPLGLYVANSAAYFARMSSEQRALVRRAHFIADLAWLRRQADSVVWPAGIALRKLKISVRHHGWEYRWDNDWYEEGGGTLYIRNLAKCWGGWIKNTPSLQVLEVELESERGQQLVAQASKARRWRFPLADG</sequence>
<keyword evidence="2" id="KW-1185">Reference proteome</keyword>
<dbReference type="AlphaFoldDB" id="A0AAD7JSS4"/>
<evidence type="ECO:0000313" key="2">
    <source>
        <dbReference type="Proteomes" id="UP001215280"/>
    </source>
</evidence>
<dbReference type="Proteomes" id="UP001215280">
    <property type="component" value="Unassembled WGS sequence"/>
</dbReference>
<proteinExistence type="predicted"/>
<feature type="non-terminal residue" evidence="1">
    <location>
        <position position="1"/>
    </location>
</feature>
<accession>A0AAD7JSS4</accession>
<dbReference type="EMBL" id="JARJLG010000022">
    <property type="protein sequence ID" value="KAJ7771057.1"/>
    <property type="molecule type" value="Genomic_DNA"/>
</dbReference>
<evidence type="ECO:0000313" key="1">
    <source>
        <dbReference type="EMBL" id="KAJ7771057.1"/>
    </source>
</evidence>
<comment type="caution">
    <text evidence="1">The sequence shown here is derived from an EMBL/GenBank/DDBJ whole genome shotgun (WGS) entry which is preliminary data.</text>
</comment>